<feature type="domain" description="Glycosyltransferase subfamily 4-like N-terminal" evidence="1">
    <location>
        <begin position="14"/>
        <end position="165"/>
    </location>
</feature>
<dbReference type="PANTHER" id="PTHR45947">
    <property type="entry name" value="SULFOQUINOVOSYL TRANSFERASE SQD2"/>
    <property type="match status" value="1"/>
</dbReference>
<dbReference type="EMBL" id="AZRA01000059">
    <property type="protein sequence ID" value="KDB52118.1"/>
    <property type="molecule type" value="Genomic_DNA"/>
</dbReference>
<dbReference type="AlphaFoldDB" id="A0A059KLZ4"/>
<dbReference type="GO" id="GO:0016757">
    <property type="term" value="F:glycosyltransferase activity"/>
    <property type="evidence" value="ECO:0007669"/>
    <property type="project" value="InterPro"/>
</dbReference>
<protein>
    <recommendedName>
        <fullName evidence="1">Glycosyltransferase subfamily 4-like N-terminal domain-containing protein</fullName>
    </recommendedName>
</protein>
<sequence length="345" mass="37909">MRIVIVTDAWEPQVNGVVRTLKMTTHELGLLGHEVHIVSPQGWPSLPCPTYPDIRLAAVTPRGMARRLDALQPDCLHIATEGPLGWAARAVARRRGWPFTTAYHSRFPEYLQLRTGIPVNWSHALLRRFHNSGVATLVPTPHMGEELRRHGYRHPVHWSRGVNLEMFSPHGPVLARPAGRGPVFLYVGRLAVEKNIDAFLRLALPGEKWVAGAGPEAARLRRTYGDAVRWFDVLSGPDLAQLYRSADVMVFPSETDTFGLVLIESMACGTPVAALPATGPIDVVGPSGEGGVIDTDLKAACLAALRCDRTRVRAFAERYTWAAATRQFEQALRPIPRPAALLAAT</sequence>
<organism evidence="2 3">
    <name type="scientific">Sphaerotilus natans subsp. natans DSM 6575</name>
    <dbReference type="NCBI Taxonomy" id="1286631"/>
    <lineage>
        <taxon>Bacteria</taxon>
        <taxon>Pseudomonadati</taxon>
        <taxon>Pseudomonadota</taxon>
        <taxon>Betaproteobacteria</taxon>
        <taxon>Burkholderiales</taxon>
        <taxon>Sphaerotilaceae</taxon>
        <taxon>Sphaerotilus</taxon>
    </lineage>
</organism>
<dbReference type="CDD" id="cd03814">
    <property type="entry name" value="GT4-like"/>
    <property type="match status" value="1"/>
</dbReference>
<keyword evidence="3" id="KW-1185">Reference proteome</keyword>
<dbReference type="eggNOG" id="COG0438">
    <property type="taxonomic scope" value="Bacteria"/>
</dbReference>
<gene>
    <name evidence="2" type="ORF">X805_23200</name>
</gene>
<accession>A0A059KLZ4</accession>
<reference evidence="2 3" key="1">
    <citation type="journal article" date="2014" name="FEMS Microbiol. Ecol.">
        <title>Sphaerotilus natans encrusted with nanoball-shaped Fe(III) oxide minerals formed by nitrate-reducing mixotrophic Fe(II) oxidation.</title>
        <authorList>
            <person name="Park S."/>
            <person name="Kim D.H."/>
            <person name="Lee J.H."/>
            <person name="Hur H.G."/>
        </authorList>
    </citation>
    <scope>NUCLEOTIDE SEQUENCE [LARGE SCALE GENOMIC DNA]</scope>
    <source>
        <strain evidence="2 3">DSM 6575</strain>
    </source>
</reference>
<evidence type="ECO:0000259" key="1">
    <source>
        <dbReference type="Pfam" id="PF13439"/>
    </source>
</evidence>
<dbReference type="Gene3D" id="3.40.50.2000">
    <property type="entry name" value="Glycogen Phosphorylase B"/>
    <property type="match status" value="2"/>
</dbReference>
<comment type="caution">
    <text evidence="2">The sequence shown here is derived from an EMBL/GenBank/DDBJ whole genome shotgun (WGS) entry which is preliminary data.</text>
</comment>
<dbReference type="PANTHER" id="PTHR45947:SF3">
    <property type="entry name" value="SULFOQUINOVOSYL TRANSFERASE SQD2"/>
    <property type="match status" value="1"/>
</dbReference>
<dbReference type="InterPro" id="IPR050194">
    <property type="entry name" value="Glycosyltransferase_grp1"/>
</dbReference>
<dbReference type="SUPFAM" id="SSF53756">
    <property type="entry name" value="UDP-Glycosyltransferase/glycogen phosphorylase"/>
    <property type="match status" value="1"/>
</dbReference>
<dbReference type="Pfam" id="PF13439">
    <property type="entry name" value="Glyco_transf_4"/>
    <property type="match status" value="1"/>
</dbReference>
<dbReference type="Proteomes" id="UP000026714">
    <property type="component" value="Unassembled WGS sequence"/>
</dbReference>
<dbReference type="InterPro" id="IPR028098">
    <property type="entry name" value="Glyco_trans_4-like_N"/>
</dbReference>
<dbReference type="STRING" id="34103.SAMN05421778_10932"/>
<evidence type="ECO:0000313" key="3">
    <source>
        <dbReference type="Proteomes" id="UP000026714"/>
    </source>
</evidence>
<dbReference type="PATRIC" id="fig|1286631.3.peg.2284"/>
<evidence type="ECO:0000313" key="2">
    <source>
        <dbReference type="EMBL" id="KDB52118.1"/>
    </source>
</evidence>
<proteinExistence type="predicted"/>
<name>A0A059KLZ4_9BURK</name>
<dbReference type="Pfam" id="PF13692">
    <property type="entry name" value="Glyco_trans_1_4"/>
    <property type="match status" value="1"/>
</dbReference>
<dbReference type="RefSeq" id="WP_037482023.1">
    <property type="nucleotide sequence ID" value="NZ_AZRA01000059.1"/>
</dbReference>